<dbReference type="CDD" id="cd10917">
    <property type="entry name" value="CE4_NodB_like_6s_7s"/>
    <property type="match status" value="1"/>
</dbReference>
<sequence>MRRAERRRALAWLAAAGSGALSLWRPAAAATSPAAGRCATPVYLTLDTGHMGVAELIGRTLAHEQVPATFFLAAERTLDGGHSLDARWAPWWRERVAEGHLFGSHTWDHARWRRDLPEGRFVVQPEQGERQGQRLSLDGTAYCAELARPARRLAEIAGRPVMVPLFRAPGGRLSPALEQAAARGGWQHVDWTPAGFLGDELSTAQAGNAALLERALARVRPGDILLAHLGIWSRQPPWAPEVFAPLIQGLKARGLCFATLQQHPRFAARAARPVVLG</sequence>
<dbReference type="InterPro" id="IPR050248">
    <property type="entry name" value="Polysacc_deacetylase_ArnD"/>
</dbReference>
<keyword evidence="4" id="KW-1185">Reference proteome</keyword>
<dbReference type="EMBL" id="JBBUTF010000007">
    <property type="protein sequence ID" value="MEK8026258.1"/>
    <property type="molecule type" value="Genomic_DNA"/>
</dbReference>
<gene>
    <name evidence="3" type="ORF">AACH11_09840</name>
</gene>
<dbReference type="RefSeq" id="WP_341374035.1">
    <property type="nucleotide sequence ID" value="NZ_JBBUTF010000007.1"/>
</dbReference>
<dbReference type="PANTHER" id="PTHR10587:SF137">
    <property type="entry name" value="4-DEOXY-4-FORMAMIDO-L-ARABINOSE-PHOSPHOUNDECAPRENOL DEFORMYLASE ARND-RELATED"/>
    <property type="match status" value="1"/>
</dbReference>
<keyword evidence="3" id="KW-0378">Hydrolase</keyword>
<dbReference type="Gene3D" id="3.20.20.370">
    <property type="entry name" value="Glycoside hydrolase/deacetylase"/>
    <property type="match status" value="1"/>
</dbReference>
<dbReference type="InterPro" id="IPR006311">
    <property type="entry name" value="TAT_signal"/>
</dbReference>
<dbReference type="InterPro" id="IPR002509">
    <property type="entry name" value="NODB_dom"/>
</dbReference>
<feature type="signal peptide" evidence="1">
    <location>
        <begin position="1"/>
        <end position="29"/>
    </location>
</feature>
<feature type="domain" description="NodB homology" evidence="2">
    <location>
        <begin position="40"/>
        <end position="258"/>
    </location>
</feature>
<protein>
    <submittedName>
        <fullName evidence="3">Polysaccharide deacetylase family protein</fullName>
        <ecNumber evidence="3">3.-.-.-</ecNumber>
    </submittedName>
</protein>
<evidence type="ECO:0000256" key="1">
    <source>
        <dbReference type="SAM" id="SignalP"/>
    </source>
</evidence>
<dbReference type="PROSITE" id="PS51677">
    <property type="entry name" value="NODB"/>
    <property type="match status" value="1"/>
</dbReference>
<dbReference type="PROSITE" id="PS51318">
    <property type="entry name" value="TAT"/>
    <property type="match status" value="1"/>
</dbReference>
<evidence type="ECO:0000259" key="2">
    <source>
        <dbReference type="PROSITE" id="PS51677"/>
    </source>
</evidence>
<dbReference type="Proteomes" id="UP001368500">
    <property type="component" value="Unassembled WGS sequence"/>
</dbReference>
<dbReference type="EC" id="3.-.-.-" evidence="3"/>
<accession>A0ABU9B8P6</accession>
<keyword evidence="1" id="KW-0732">Signal</keyword>
<dbReference type="InterPro" id="IPR011330">
    <property type="entry name" value="Glyco_hydro/deAcase_b/a-brl"/>
</dbReference>
<dbReference type="GO" id="GO:0016787">
    <property type="term" value="F:hydrolase activity"/>
    <property type="evidence" value="ECO:0007669"/>
    <property type="project" value="UniProtKB-KW"/>
</dbReference>
<evidence type="ECO:0000313" key="4">
    <source>
        <dbReference type="Proteomes" id="UP001368500"/>
    </source>
</evidence>
<dbReference type="SUPFAM" id="SSF88713">
    <property type="entry name" value="Glycoside hydrolase/deacetylase"/>
    <property type="match status" value="1"/>
</dbReference>
<reference evidence="3 4" key="1">
    <citation type="submission" date="2024-04" db="EMBL/GenBank/DDBJ databases">
        <title>Novel species of the genus Ideonella isolated from streams.</title>
        <authorList>
            <person name="Lu H."/>
        </authorList>
    </citation>
    <scope>NUCLEOTIDE SEQUENCE [LARGE SCALE GENOMIC DNA]</scope>
    <source>
        <strain evidence="3 4">BYS139W</strain>
    </source>
</reference>
<organism evidence="3 4">
    <name type="scientific">Pseudaquabacterium rugosum</name>
    <dbReference type="NCBI Taxonomy" id="2984194"/>
    <lineage>
        <taxon>Bacteria</taxon>
        <taxon>Pseudomonadati</taxon>
        <taxon>Pseudomonadota</taxon>
        <taxon>Betaproteobacteria</taxon>
        <taxon>Burkholderiales</taxon>
        <taxon>Sphaerotilaceae</taxon>
        <taxon>Pseudaquabacterium</taxon>
    </lineage>
</organism>
<comment type="caution">
    <text evidence="3">The sequence shown here is derived from an EMBL/GenBank/DDBJ whole genome shotgun (WGS) entry which is preliminary data.</text>
</comment>
<dbReference type="Pfam" id="PF01522">
    <property type="entry name" value="Polysacc_deac_1"/>
    <property type="match status" value="1"/>
</dbReference>
<feature type="chain" id="PRO_5045334104" evidence="1">
    <location>
        <begin position="30"/>
        <end position="277"/>
    </location>
</feature>
<name>A0ABU9B8P6_9BURK</name>
<dbReference type="PANTHER" id="PTHR10587">
    <property type="entry name" value="GLYCOSYL TRANSFERASE-RELATED"/>
    <property type="match status" value="1"/>
</dbReference>
<proteinExistence type="predicted"/>
<evidence type="ECO:0000313" key="3">
    <source>
        <dbReference type="EMBL" id="MEK8026258.1"/>
    </source>
</evidence>